<comment type="caution">
    <text evidence="2">The sequence shown here is derived from an EMBL/GenBank/DDBJ whole genome shotgun (WGS) entry which is preliminary data.</text>
</comment>
<dbReference type="EMBL" id="MIKB01000015">
    <property type="protein sequence ID" value="OEG15410.1"/>
    <property type="molecule type" value="Genomic_DNA"/>
</dbReference>
<dbReference type="PANTHER" id="PTHR43451">
    <property type="entry name" value="ACETYLTRANSFERASE (GNAT) FAMILY PROTEIN"/>
    <property type="match status" value="1"/>
</dbReference>
<name>A0A1E5GT15_9ENTE</name>
<dbReference type="SUPFAM" id="SSF55729">
    <property type="entry name" value="Acyl-CoA N-acyltransferases (Nat)"/>
    <property type="match status" value="1"/>
</dbReference>
<dbReference type="Pfam" id="PF13673">
    <property type="entry name" value="Acetyltransf_10"/>
    <property type="match status" value="1"/>
</dbReference>
<organism evidence="2 3">
    <name type="scientific">Enterococcus quebecensis</name>
    <dbReference type="NCBI Taxonomy" id="903983"/>
    <lineage>
        <taxon>Bacteria</taxon>
        <taxon>Bacillati</taxon>
        <taxon>Bacillota</taxon>
        <taxon>Bacilli</taxon>
        <taxon>Lactobacillales</taxon>
        <taxon>Enterococcaceae</taxon>
        <taxon>Enterococcus</taxon>
    </lineage>
</organism>
<dbReference type="GO" id="GO:0016747">
    <property type="term" value="F:acyltransferase activity, transferring groups other than amino-acyl groups"/>
    <property type="evidence" value="ECO:0007669"/>
    <property type="project" value="InterPro"/>
</dbReference>
<keyword evidence="3" id="KW-1185">Reference proteome</keyword>
<dbReference type="Proteomes" id="UP000094764">
    <property type="component" value="Unassembled WGS sequence"/>
</dbReference>
<accession>A0A1E5GT15</accession>
<dbReference type="AlphaFoldDB" id="A0A1E5GT15"/>
<proteinExistence type="predicted"/>
<evidence type="ECO:0000313" key="3">
    <source>
        <dbReference type="Proteomes" id="UP000094764"/>
    </source>
</evidence>
<evidence type="ECO:0000259" key="1">
    <source>
        <dbReference type="PROSITE" id="PS51186"/>
    </source>
</evidence>
<dbReference type="PANTHER" id="PTHR43451:SF1">
    <property type="entry name" value="ACETYLTRANSFERASE"/>
    <property type="match status" value="1"/>
</dbReference>
<evidence type="ECO:0000313" key="2">
    <source>
        <dbReference type="EMBL" id="OEG15410.1"/>
    </source>
</evidence>
<dbReference type="CDD" id="cd04301">
    <property type="entry name" value="NAT_SF"/>
    <property type="match status" value="1"/>
</dbReference>
<sequence length="166" mass="19276">MTVFNLRNYQKSDVEDIVALFNGTVQAINKKDYTQEQIKQWVQLTPDYDKWHATLESTYTMVAQNRTKILGFGNISDSGELDYLYVDKDWIGYGVGKMLAKNLIDHAFKAGAKEITVYSSITAKPFFESLGFELLEQKINYRNGVLLMNYLMVYRKEEKPKAPFFR</sequence>
<reference evidence="3" key="1">
    <citation type="submission" date="2016-09" db="EMBL/GenBank/DDBJ databases">
        <authorList>
            <person name="Gulvik C.A."/>
        </authorList>
    </citation>
    <scope>NUCLEOTIDE SEQUENCE [LARGE SCALE GENOMIC DNA]</scope>
    <source>
        <strain evidence="3">LMG 26306</strain>
    </source>
</reference>
<feature type="domain" description="N-acetyltransferase" evidence="1">
    <location>
        <begin position="4"/>
        <end position="157"/>
    </location>
</feature>
<dbReference type="InterPro" id="IPR016181">
    <property type="entry name" value="Acyl_CoA_acyltransferase"/>
</dbReference>
<dbReference type="PROSITE" id="PS51186">
    <property type="entry name" value="GNAT"/>
    <property type="match status" value="1"/>
</dbReference>
<dbReference type="InterPro" id="IPR000182">
    <property type="entry name" value="GNAT_dom"/>
</dbReference>
<keyword evidence="2" id="KW-0808">Transferase</keyword>
<protein>
    <submittedName>
        <fullName evidence="2">GNAT family N-acetyltransferase</fullName>
    </submittedName>
</protein>
<dbReference type="STRING" id="903983.BCR23_08040"/>
<dbReference type="Gene3D" id="3.40.630.30">
    <property type="match status" value="1"/>
</dbReference>
<dbReference type="PATRIC" id="fig|903983.4.peg.450"/>
<gene>
    <name evidence="2" type="ORF">BCR23_08040</name>
</gene>
<dbReference type="InterPro" id="IPR052564">
    <property type="entry name" value="N-acetyltrans/Recomb-assoc"/>
</dbReference>
<dbReference type="RefSeq" id="WP_069635294.1">
    <property type="nucleotide sequence ID" value="NZ_JXKZ01000010.1"/>
</dbReference>
<dbReference type="OrthoDB" id="424368at2"/>